<name>A0A5Q0UGM8_9ARCH</name>
<dbReference type="SUPFAM" id="SSF56112">
    <property type="entry name" value="Protein kinase-like (PK-like)"/>
    <property type="match status" value="1"/>
</dbReference>
<gene>
    <name evidence="3" type="primary">ubiB</name>
    <name evidence="3" type="ORF">LC1Nh_0895</name>
</gene>
<dbReference type="AlphaFoldDB" id="A0A5Q0UGM8"/>
<keyword evidence="4" id="KW-1185">Reference proteome</keyword>
<dbReference type="InterPro" id="IPR004147">
    <property type="entry name" value="ABC1_dom"/>
</dbReference>
<dbReference type="InterPro" id="IPR050154">
    <property type="entry name" value="UbiB_kinase"/>
</dbReference>
<dbReference type="Pfam" id="PF03109">
    <property type="entry name" value="ABC1"/>
    <property type="match status" value="1"/>
</dbReference>
<dbReference type="Gene3D" id="1.10.510.10">
    <property type="entry name" value="Transferase(Phosphotransferase) domain 1"/>
    <property type="match status" value="1"/>
</dbReference>
<dbReference type="InterPro" id="IPR011009">
    <property type="entry name" value="Kinase-like_dom_sf"/>
</dbReference>
<comment type="similarity">
    <text evidence="1">Belongs to the protein kinase superfamily. ADCK protein kinase family.</text>
</comment>
<dbReference type="CDD" id="cd05121">
    <property type="entry name" value="ABC1_ADCK3-like"/>
    <property type="match status" value="1"/>
</dbReference>
<dbReference type="PANTHER" id="PTHR10566">
    <property type="entry name" value="CHAPERONE-ACTIVITY OF BC1 COMPLEX CABC1 -RELATED"/>
    <property type="match status" value="1"/>
</dbReference>
<dbReference type="EMBL" id="CP040089">
    <property type="protein sequence ID" value="QGA80778.1"/>
    <property type="molecule type" value="Genomic_DNA"/>
</dbReference>
<proteinExistence type="inferred from homology"/>
<protein>
    <submittedName>
        <fullName evidence="3">Ubiquinone biosynthesis protein</fullName>
    </submittedName>
</protein>
<dbReference type="PANTHER" id="PTHR10566:SF113">
    <property type="entry name" value="PROTEIN ACTIVITY OF BC1 COMPLEX KINASE 7, CHLOROPLASTIC"/>
    <property type="match status" value="1"/>
</dbReference>
<dbReference type="Proteomes" id="UP000377803">
    <property type="component" value="Chromosome"/>
</dbReference>
<evidence type="ECO:0000313" key="3">
    <source>
        <dbReference type="EMBL" id="QGA80778.1"/>
    </source>
</evidence>
<reference evidence="4" key="1">
    <citation type="submission" date="2019-05" db="EMBL/GenBank/DDBJ databases">
        <title>Candidatus Nanohalobium constans, a novel model system to study the DPANN nano-sized archaea: genomic and physiological characterization of a nanoarchaeon co-cultured with its chitinotrophic host.</title>
        <authorList>
            <person name="La Cono V."/>
            <person name="Arcadi E."/>
            <person name="Crisafi F."/>
            <person name="Denaro R."/>
            <person name="La Spada G."/>
            <person name="Messina E."/>
            <person name="Smedile F."/>
            <person name="Toshchakov S.V."/>
            <person name="Shevchenko M.A."/>
            <person name="Golyshin P.N."/>
            <person name="Golyshina O.V."/>
            <person name="Ferrer M."/>
            <person name="Rohde M."/>
            <person name="Mushegian A."/>
            <person name="Sorokin D.Y."/>
            <person name="Giuliano L."/>
            <person name="Yakimov M.M."/>
        </authorList>
    </citation>
    <scope>NUCLEOTIDE SEQUENCE [LARGE SCALE GENOMIC DNA]</scope>
    <source>
        <strain evidence="4">LC1Nh</strain>
    </source>
</reference>
<dbReference type="OrthoDB" id="8087at2157"/>
<evidence type="ECO:0000313" key="4">
    <source>
        <dbReference type="Proteomes" id="UP000377803"/>
    </source>
</evidence>
<accession>A0A5Q0UGM8</accession>
<organism evidence="3 4">
    <name type="scientific">Candidatus Nanohalobium constans</name>
    <dbReference type="NCBI Taxonomy" id="2565781"/>
    <lineage>
        <taxon>Archaea</taxon>
        <taxon>Candidatus Nanohalarchaeota</taxon>
        <taxon>Candidatus Nanohalobia</taxon>
        <taxon>Candidatus Nanohalobiales</taxon>
        <taxon>Candidatus Nanohalobiaceae</taxon>
        <taxon>Candidatus Nanohalobium</taxon>
    </lineage>
</organism>
<evidence type="ECO:0000259" key="2">
    <source>
        <dbReference type="Pfam" id="PF03109"/>
    </source>
</evidence>
<evidence type="ECO:0000256" key="1">
    <source>
        <dbReference type="ARBA" id="ARBA00009670"/>
    </source>
</evidence>
<sequence>MRHPKQELQNLERFEEILQIIVRNGAGHLLTETKLIKHLPLSHRLKARRQSRPGPEALRETLEELGTTFIKFGQVLAERPDILPRKYTEELSKLQDHAPEFNNEKAHRIIEEEIGTEKFQNIEEEPIASASIAQVYKATLNSGEEVVIKVRRPEIKDKVETDLQIIDYLARKAEKHSKRLSDMHIHDFTKEFSNWTREEMDFKKEAVNAQTFRNNMEQMDGVTAPKTYPELNTEKVIVLEYIDGVKCTDEEKLDEWDIDAKEIAETAIEAGIKQSMRDGFFHADPHPSNFLITKEEKLVYLDFGMMGQIDQETRETLGIMLLYLIREDAEGMVECLEKIGRTTDDYDKESVKAAVNQKIMAVRNTTLEQNSITQEMFNLFVEISKHGIYMPSSLTLLGKNLVTVEGIGLTIYPDFKISDQYEDTIKEVLYDENSPEDIGEDLAIDLINNKDMISRLPSKINSYLENSNEQGKQEISIKKESTNLLPAVLILSSTLLITAGATIQPLLLYPGIAELLLGAYLTARN</sequence>
<keyword evidence="3" id="KW-0830">Ubiquinone</keyword>
<dbReference type="KEGG" id="ncon:LC1Nh_0895"/>
<dbReference type="RefSeq" id="WP_217907019.1">
    <property type="nucleotide sequence ID" value="NZ_CP040089.1"/>
</dbReference>
<dbReference type="GeneID" id="42365284"/>
<feature type="domain" description="ABC1 atypical kinase-like" evidence="2">
    <location>
        <begin position="93"/>
        <end position="334"/>
    </location>
</feature>